<evidence type="ECO:0000256" key="12">
    <source>
        <dbReference type="ARBA" id="ARBA00023152"/>
    </source>
</evidence>
<evidence type="ECO:0000256" key="1">
    <source>
        <dbReference type="ARBA" id="ARBA00001946"/>
    </source>
</evidence>
<evidence type="ECO:0000259" key="16">
    <source>
        <dbReference type="Pfam" id="PF00224"/>
    </source>
</evidence>
<dbReference type="InterPro" id="IPR015806">
    <property type="entry name" value="Pyrv_Knase_insert_dom_sf"/>
</dbReference>
<evidence type="ECO:0000256" key="14">
    <source>
        <dbReference type="NCBIfam" id="TIGR01064"/>
    </source>
</evidence>
<dbReference type="STRING" id="1895771.BGO89_08485"/>
<dbReference type="EMBL" id="MKVH01000008">
    <property type="protein sequence ID" value="OJX60048.1"/>
    <property type="molecule type" value="Genomic_DNA"/>
</dbReference>
<dbReference type="SUPFAM" id="SSF51621">
    <property type="entry name" value="Phosphoenolpyruvate/pyruvate domain"/>
    <property type="match status" value="1"/>
</dbReference>
<proteinExistence type="inferred from homology"/>
<dbReference type="Pfam" id="PF00224">
    <property type="entry name" value="PK"/>
    <property type="match status" value="1"/>
</dbReference>
<dbReference type="GO" id="GO:0030955">
    <property type="term" value="F:potassium ion binding"/>
    <property type="evidence" value="ECO:0007669"/>
    <property type="project" value="UniProtKB-UniRule"/>
</dbReference>
<dbReference type="GO" id="GO:0004743">
    <property type="term" value="F:pyruvate kinase activity"/>
    <property type="evidence" value="ECO:0007669"/>
    <property type="project" value="UniProtKB-UniRule"/>
</dbReference>
<keyword evidence="10" id="KW-0067">ATP-binding</keyword>
<dbReference type="GO" id="GO:0006950">
    <property type="term" value="P:response to stress"/>
    <property type="evidence" value="ECO:0007669"/>
    <property type="project" value="UniProtKB-ARBA"/>
</dbReference>
<dbReference type="InterPro" id="IPR040442">
    <property type="entry name" value="Pyrv_kinase-like_dom_sf"/>
</dbReference>
<dbReference type="AlphaFoldDB" id="A0A1M3L3W0"/>
<dbReference type="UniPathway" id="UPA00109">
    <property type="reaction ID" value="UER00188"/>
</dbReference>
<evidence type="ECO:0000256" key="13">
    <source>
        <dbReference type="ARBA" id="ARBA00023317"/>
    </source>
</evidence>
<dbReference type="SUPFAM" id="SSF50800">
    <property type="entry name" value="PK beta-barrel domain-like"/>
    <property type="match status" value="1"/>
</dbReference>
<name>A0A1M3L3W0_9BACT</name>
<dbReference type="GO" id="GO:0016301">
    <property type="term" value="F:kinase activity"/>
    <property type="evidence" value="ECO:0007669"/>
    <property type="project" value="UniProtKB-KW"/>
</dbReference>
<organism evidence="18 19">
    <name type="scientific">Candidatus Kapaibacterium thiocyanatum</name>
    <dbReference type="NCBI Taxonomy" id="1895771"/>
    <lineage>
        <taxon>Bacteria</taxon>
        <taxon>Pseudomonadati</taxon>
        <taxon>Candidatus Kapaibacteriota</taxon>
        <taxon>Candidatus Kapaibacteriia</taxon>
        <taxon>Candidatus Kapaibacteriales</taxon>
        <taxon>Candidatus Kapaibacteriaceae</taxon>
        <taxon>Candidatus Kapaibacterium</taxon>
    </lineage>
</organism>
<dbReference type="NCBIfam" id="NF004978">
    <property type="entry name" value="PRK06354.1"/>
    <property type="match status" value="1"/>
</dbReference>
<dbReference type="InterPro" id="IPR036918">
    <property type="entry name" value="Pyrv_Knase_C_sf"/>
</dbReference>
<comment type="similarity">
    <text evidence="4 15">Belongs to the pyruvate kinase family.</text>
</comment>
<dbReference type="SUPFAM" id="SSF52935">
    <property type="entry name" value="PK C-terminal domain-like"/>
    <property type="match status" value="1"/>
</dbReference>
<evidence type="ECO:0000256" key="15">
    <source>
        <dbReference type="RuleBase" id="RU000504"/>
    </source>
</evidence>
<protein>
    <recommendedName>
        <fullName evidence="5 14">Pyruvate kinase</fullName>
        <ecNumber evidence="5 14">2.7.1.40</ecNumber>
    </recommendedName>
</protein>
<comment type="cofactor">
    <cofactor evidence="1">
        <name>Mg(2+)</name>
        <dbReference type="ChEBI" id="CHEBI:18420"/>
    </cofactor>
</comment>
<dbReference type="InterPro" id="IPR011037">
    <property type="entry name" value="Pyrv_Knase-like_insert_dom_sf"/>
</dbReference>
<evidence type="ECO:0000313" key="19">
    <source>
        <dbReference type="Proteomes" id="UP000184233"/>
    </source>
</evidence>
<accession>A0A1M3L3W0</accession>
<evidence type="ECO:0000256" key="8">
    <source>
        <dbReference type="ARBA" id="ARBA00022741"/>
    </source>
</evidence>
<feature type="domain" description="Pyruvate kinase C-terminal" evidence="17">
    <location>
        <begin position="367"/>
        <end position="479"/>
    </location>
</feature>
<dbReference type="PANTHER" id="PTHR11817">
    <property type="entry name" value="PYRUVATE KINASE"/>
    <property type="match status" value="1"/>
</dbReference>
<dbReference type="Gene3D" id="3.20.20.60">
    <property type="entry name" value="Phosphoenolpyruvate-binding domains"/>
    <property type="match status" value="1"/>
</dbReference>
<dbReference type="Pfam" id="PF02887">
    <property type="entry name" value="PK_C"/>
    <property type="match status" value="1"/>
</dbReference>
<keyword evidence="8" id="KW-0547">Nucleotide-binding</keyword>
<comment type="catalytic activity">
    <reaction evidence="15">
        <text>pyruvate + ATP = phosphoenolpyruvate + ADP + H(+)</text>
        <dbReference type="Rhea" id="RHEA:18157"/>
        <dbReference type="ChEBI" id="CHEBI:15361"/>
        <dbReference type="ChEBI" id="CHEBI:15378"/>
        <dbReference type="ChEBI" id="CHEBI:30616"/>
        <dbReference type="ChEBI" id="CHEBI:58702"/>
        <dbReference type="ChEBI" id="CHEBI:456216"/>
        <dbReference type="EC" id="2.7.1.40"/>
    </reaction>
</comment>
<keyword evidence="11 15" id="KW-0460">Magnesium</keyword>
<dbReference type="InterPro" id="IPR001697">
    <property type="entry name" value="Pyr_Knase"/>
</dbReference>
<dbReference type="GO" id="GO:0000287">
    <property type="term" value="F:magnesium ion binding"/>
    <property type="evidence" value="ECO:0007669"/>
    <property type="project" value="UniProtKB-UniRule"/>
</dbReference>
<gene>
    <name evidence="18" type="ORF">BGO89_08485</name>
</gene>
<comment type="caution">
    <text evidence="18">The sequence shown here is derived from an EMBL/GenBank/DDBJ whole genome shotgun (WGS) entry which is preliminary data.</text>
</comment>
<keyword evidence="9 15" id="KW-0418">Kinase</keyword>
<dbReference type="Proteomes" id="UP000184233">
    <property type="component" value="Unassembled WGS sequence"/>
</dbReference>
<evidence type="ECO:0000256" key="10">
    <source>
        <dbReference type="ARBA" id="ARBA00022840"/>
    </source>
</evidence>
<evidence type="ECO:0000256" key="11">
    <source>
        <dbReference type="ARBA" id="ARBA00022842"/>
    </source>
</evidence>
<evidence type="ECO:0000256" key="7">
    <source>
        <dbReference type="ARBA" id="ARBA00022723"/>
    </source>
</evidence>
<keyword evidence="7" id="KW-0479">Metal-binding</keyword>
<evidence type="ECO:0000256" key="2">
    <source>
        <dbReference type="ARBA" id="ARBA00001958"/>
    </source>
</evidence>
<dbReference type="NCBIfam" id="TIGR01064">
    <property type="entry name" value="pyruv_kin"/>
    <property type="match status" value="1"/>
</dbReference>
<dbReference type="EC" id="2.7.1.40" evidence="5 14"/>
<keyword evidence="13 18" id="KW-0670">Pyruvate</keyword>
<evidence type="ECO:0000259" key="17">
    <source>
        <dbReference type="Pfam" id="PF02887"/>
    </source>
</evidence>
<evidence type="ECO:0000256" key="3">
    <source>
        <dbReference type="ARBA" id="ARBA00004997"/>
    </source>
</evidence>
<dbReference type="GO" id="GO:0005524">
    <property type="term" value="F:ATP binding"/>
    <property type="evidence" value="ECO:0007669"/>
    <property type="project" value="UniProtKB-KW"/>
</dbReference>
<comment type="pathway">
    <text evidence="3 15">Carbohydrate degradation; glycolysis; pyruvate from D-glyceraldehyde 3-phosphate: step 5/5.</text>
</comment>
<evidence type="ECO:0000256" key="4">
    <source>
        <dbReference type="ARBA" id="ARBA00008663"/>
    </source>
</evidence>
<evidence type="ECO:0000256" key="9">
    <source>
        <dbReference type="ARBA" id="ARBA00022777"/>
    </source>
</evidence>
<dbReference type="FunFam" id="2.40.33.10:FF:000001">
    <property type="entry name" value="Pyruvate kinase"/>
    <property type="match status" value="1"/>
</dbReference>
<evidence type="ECO:0000256" key="5">
    <source>
        <dbReference type="ARBA" id="ARBA00012142"/>
    </source>
</evidence>
<dbReference type="Gene3D" id="3.40.1380.20">
    <property type="entry name" value="Pyruvate kinase, C-terminal domain"/>
    <property type="match status" value="1"/>
</dbReference>
<keyword evidence="6 15" id="KW-0808">Transferase</keyword>
<feature type="domain" description="Pyruvate kinase barrel" evidence="16">
    <location>
        <begin position="4"/>
        <end position="331"/>
    </location>
</feature>
<sequence>MLNQKAKILCTMGPAIASEEKIVALVKAGANAFRLNMSHGSYSSHEHYIASIRAAEETLKIHLPIIADLQGPKIRVGDFADRETMTLVAGREILLADASVIKHRKLKPSDTLVPVTYPTLSKDVKKGDVLLLDDGLLKIQVRDITDDVVRALVIHGGVLKPRKGINLPNINVSQPAMTTKDRADVRFAIEKDCDYVAVSFVRTAADVENVRRYIAKYGGSQWIIAKIEKPEALTNIDSIIDASDAIMVARGDLGVEIPSQAVPIFQKKIIKLCNAKAKPVITATQMLESMIQNPRPTRAEASDVANAVLDGTDAVMLSAESSVGAYPVEAVHYMRTICTEAERELLGDGLLHHPDALQYDPKEQNTDSIAMAAARIAEESRVSGIASLSYSGKTARLISNRRPKAPILAITTMRSTARKMQLLWGVTGLVVTTITSTDETIETIKQDLVREKYFPAGSIIVFTIGRPLVGRARTNMLSIETLEAVR</sequence>
<evidence type="ECO:0000313" key="18">
    <source>
        <dbReference type="EMBL" id="OJX60048.1"/>
    </source>
</evidence>
<dbReference type="InterPro" id="IPR015813">
    <property type="entry name" value="Pyrv/PenolPyrv_kinase-like_dom"/>
</dbReference>
<keyword evidence="12 15" id="KW-0324">Glycolysis</keyword>
<dbReference type="FunFam" id="3.20.20.60:FF:000001">
    <property type="entry name" value="Pyruvate kinase"/>
    <property type="match status" value="1"/>
</dbReference>
<comment type="cofactor">
    <cofactor evidence="2">
        <name>K(+)</name>
        <dbReference type="ChEBI" id="CHEBI:29103"/>
    </cofactor>
</comment>
<dbReference type="PRINTS" id="PR01050">
    <property type="entry name" value="PYRUVTKNASE"/>
</dbReference>
<dbReference type="InterPro" id="IPR015793">
    <property type="entry name" value="Pyrv_Knase_brl"/>
</dbReference>
<evidence type="ECO:0000256" key="6">
    <source>
        <dbReference type="ARBA" id="ARBA00022679"/>
    </source>
</evidence>
<reference evidence="18 19" key="1">
    <citation type="submission" date="2016-09" db="EMBL/GenBank/DDBJ databases">
        <title>Genome-resolved meta-omics ties microbial dynamics to process performance in biotechnology for thiocyanate degradation.</title>
        <authorList>
            <person name="Kantor R.S."/>
            <person name="Huddy R.J."/>
            <person name="Iyer R."/>
            <person name="Thomas B.C."/>
            <person name="Brown C.T."/>
            <person name="Anantharaman K."/>
            <person name="Tringe S."/>
            <person name="Hettich R.L."/>
            <person name="Harrison S.T."/>
            <person name="Banfield J.F."/>
        </authorList>
    </citation>
    <scope>NUCLEOTIDE SEQUENCE [LARGE SCALE GENOMIC DNA]</scope>
    <source>
        <strain evidence="18">59-99</strain>
    </source>
</reference>
<dbReference type="InterPro" id="IPR015795">
    <property type="entry name" value="Pyrv_Knase_C"/>
</dbReference>
<dbReference type="Gene3D" id="2.40.33.10">
    <property type="entry name" value="PK beta-barrel domain-like"/>
    <property type="match status" value="1"/>
</dbReference>
<dbReference type="NCBIfam" id="NF004491">
    <property type="entry name" value="PRK05826.1"/>
    <property type="match status" value="1"/>
</dbReference>